<protein>
    <submittedName>
        <fullName evidence="2">Uncharacterized protein</fullName>
    </submittedName>
</protein>
<evidence type="ECO:0000256" key="1">
    <source>
        <dbReference type="SAM" id="Phobius"/>
    </source>
</evidence>
<proteinExistence type="predicted"/>
<evidence type="ECO:0000313" key="2">
    <source>
        <dbReference type="EMBL" id="SYX83864.1"/>
    </source>
</evidence>
<keyword evidence="1" id="KW-0812">Transmembrane</keyword>
<accession>A0A383RBF0</accession>
<name>A0A383RBF0_PAEAL</name>
<dbReference type="EMBL" id="LS992241">
    <property type="protein sequence ID" value="SYX83864.1"/>
    <property type="molecule type" value="Genomic_DNA"/>
</dbReference>
<reference evidence="3" key="1">
    <citation type="submission" date="2018-08" db="EMBL/GenBank/DDBJ databases">
        <authorList>
            <person name="Chevrot R."/>
        </authorList>
    </citation>
    <scope>NUCLEOTIDE SEQUENCE [LARGE SCALE GENOMIC DNA]</scope>
</reference>
<sequence>MTLTRTVMSSAMKPPFQERETGLLLAMIVIPRMMAMHVGMIPWMEPIMMVIVLVTVPP</sequence>
<feature type="transmembrane region" description="Helical" evidence="1">
    <location>
        <begin position="21"/>
        <end position="44"/>
    </location>
</feature>
<gene>
    <name evidence="2" type="ORF">PBLR_12286</name>
</gene>
<organism evidence="2 3">
    <name type="scientific">Paenibacillus alvei</name>
    <name type="common">Bacillus alvei</name>
    <dbReference type="NCBI Taxonomy" id="44250"/>
    <lineage>
        <taxon>Bacteria</taxon>
        <taxon>Bacillati</taxon>
        <taxon>Bacillota</taxon>
        <taxon>Bacilli</taxon>
        <taxon>Bacillales</taxon>
        <taxon>Paenibacillaceae</taxon>
        <taxon>Paenibacillus</taxon>
    </lineage>
</organism>
<dbReference type="Proteomes" id="UP000304148">
    <property type="component" value="Chromosome"/>
</dbReference>
<dbReference type="AlphaFoldDB" id="A0A383RBF0"/>
<keyword evidence="1" id="KW-0472">Membrane</keyword>
<evidence type="ECO:0000313" key="3">
    <source>
        <dbReference type="Proteomes" id="UP000304148"/>
    </source>
</evidence>
<keyword evidence="1" id="KW-1133">Transmembrane helix</keyword>